<feature type="transmembrane region" description="Helical" evidence="6">
    <location>
        <begin position="149"/>
        <end position="174"/>
    </location>
</feature>
<feature type="transmembrane region" description="Helical" evidence="6">
    <location>
        <begin position="62"/>
        <end position="84"/>
    </location>
</feature>
<protein>
    <submittedName>
        <fullName evidence="7 8">Calcium release-activated calcium channel protein 1-like</fullName>
    </submittedName>
</protein>
<dbReference type="GO" id="GO:0015279">
    <property type="term" value="F:store-operated calcium channel activity"/>
    <property type="evidence" value="ECO:0007669"/>
    <property type="project" value="TreeGrafter"/>
</dbReference>
<dbReference type="Pfam" id="PF07856">
    <property type="entry name" value="Orai-1"/>
    <property type="match status" value="1"/>
</dbReference>
<sequence>MSTSVYAGGGGLTSPQAQYERTQLFLARAKLKASSRTSALLSGFAMIAMVELDIKKDDLPDGLLITFAVCTVILVSVHLLALMISTCLLPHVEVAAGLAMDAAQAAQLLPQHHSGTPGYYHDQQQLQQNPPDEGNLYQPHLHMKVYIEMAWMCSTVFGIMLFLLEISLIVWVQFYPVLHSAAYVSTCVVVPIILLFLFVIFKFYQRVVNSRIKTLHSWLAQSDGFNEDGTISRRDSNDIAVENGIQIV</sequence>
<reference evidence="8" key="1">
    <citation type="submission" date="2017-11" db="EMBL/GenBank/DDBJ databases">
        <title>The sensing device of the deep-sea amphipod.</title>
        <authorList>
            <person name="Kobayashi H."/>
            <person name="Nagahama T."/>
            <person name="Arai W."/>
            <person name="Sasagawa Y."/>
            <person name="Umeda M."/>
            <person name="Hayashi T."/>
            <person name="Nikaido I."/>
            <person name="Watanabe H."/>
            <person name="Oguri K."/>
            <person name="Kitazato H."/>
            <person name="Fujioka K."/>
            <person name="Kido Y."/>
            <person name="Takami H."/>
        </authorList>
    </citation>
    <scope>NUCLEOTIDE SEQUENCE</scope>
    <source>
        <tissue evidence="8">Whole body</tissue>
    </source>
</reference>
<accession>A0A2P2I6M4</accession>
<evidence type="ECO:0000313" key="8">
    <source>
        <dbReference type="EMBL" id="LAC21238.1"/>
    </source>
</evidence>
<dbReference type="AlphaFoldDB" id="A0A2P2I6M4"/>
<dbReference type="PANTHER" id="PTHR31501">
    <property type="entry name" value="CALCIUM RELEASE-ACTIVATED CALCIUM CHANNEL PROTEIN 1"/>
    <property type="match status" value="1"/>
</dbReference>
<comment type="similarity">
    <text evidence="2">Belongs to the Orai family.</text>
</comment>
<evidence type="ECO:0000256" key="6">
    <source>
        <dbReference type="SAM" id="Phobius"/>
    </source>
</evidence>
<comment type="subcellular location">
    <subcellularLocation>
        <location evidence="1">Membrane</location>
        <topology evidence="1">Multi-pass membrane protein</topology>
    </subcellularLocation>
</comment>
<keyword evidence="3 6" id="KW-0812">Transmembrane</keyword>
<evidence type="ECO:0000256" key="2">
    <source>
        <dbReference type="ARBA" id="ARBA00008062"/>
    </source>
</evidence>
<name>A0A2P2I6M4_9CRUS</name>
<dbReference type="PANTHER" id="PTHR31501:SF7">
    <property type="entry name" value="CALCIUM RELEASE-ACTIVATED CALCIUM CHANNEL PROTEIN 1"/>
    <property type="match status" value="1"/>
</dbReference>
<dbReference type="EMBL" id="IACT01001922">
    <property type="protein sequence ID" value="LAC21238.1"/>
    <property type="molecule type" value="mRNA"/>
</dbReference>
<dbReference type="Gene3D" id="1.20.140.140">
    <property type="entry name" value="Calcium release-activated calcium channel protein Orai"/>
    <property type="match status" value="1"/>
</dbReference>
<keyword evidence="5 6" id="KW-0472">Membrane</keyword>
<dbReference type="GO" id="GO:0016020">
    <property type="term" value="C:membrane"/>
    <property type="evidence" value="ECO:0007669"/>
    <property type="project" value="UniProtKB-SubCell"/>
</dbReference>
<dbReference type="GO" id="GO:0002115">
    <property type="term" value="P:store-operated calcium entry"/>
    <property type="evidence" value="ECO:0007669"/>
    <property type="project" value="TreeGrafter"/>
</dbReference>
<keyword evidence="4 6" id="KW-1133">Transmembrane helix</keyword>
<evidence type="ECO:0000256" key="3">
    <source>
        <dbReference type="ARBA" id="ARBA00022692"/>
    </source>
</evidence>
<dbReference type="InterPro" id="IPR012446">
    <property type="entry name" value="CRAC_channel"/>
</dbReference>
<proteinExistence type="evidence at transcript level"/>
<evidence type="ECO:0000256" key="1">
    <source>
        <dbReference type="ARBA" id="ARBA00004141"/>
    </source>
</evidence>
<dbReference type="InterPro" id="IPR038350">
    <property type="entry name" value="Orai_sf"/>
</dbReference>
<evidence type="ECO:0000313" key="7">
    <source>
        <dbReference type="EMBL" id="LAB69683.1"/>
    </source>
</evidence>
<dbReference type="EMBL" id="IACF01004088">
    <property type="protein sequence ID" value="LAB69683.1"/>
    <property type="molecule type" value="mRNA"/>
</dbReference>
<reference evidence="7" key="2">
    <citation type="journal article" date="2018" name="Biosci. Biotechnol. Biochem.">
        <title>Polysaccharide hydrolase of the hadal zone amphipods Hirondellea gigas.</title>
        <authorList>
            <person name="Kobayashi H."/>
            <person name="Nagahama T."/>
            <person name="Arai W."/>
            <person name="Sasagawa Y."/>
            <person name="Umeda M."/>
            <person name="Hayashi T."/>
            <person name="Nikaido I."/>
            <person name="Watanabe H."/>
            <person name="Oguri K."/>
            <person name="Kitazato H."/>
            <person name="Fujioka K."/>
            <person name="Kido Y."/>
            <person name="Takami H."/>
        </authorList>
    </citation>
    <scope>NUCLEOTIDE SEQUENCE</scope>
    <source>
        <tissue evidence="7">Whole body</tissue>
    </source>
</reference>
<feature type="transmembrane region" description="Helical" evidence="6">
    <location>
        <begin position="180"/>
        <end position="204"/>
    </location>
</feature>
<evidence type="ECO:0000256" key="4">
    <source>
        <dbReference type="ARBA" id="ARBA00022989"/>
    </source>
</evidence>
<organism evidence="7">
    <name type="scientific">Hirondellea gigas</name>
    <dbReference type="NCBI Taxonomy" id="1518452"/>
    <lineage>
        <taxon>Eukaryota</taxon>
        <taxon>Metazoa</taxon>
        <taxon>Ecdysozoa</taxon>
        <taxon>Arthropoda</taxon>
        <taxon>Crustacea</taxon>
        <taxon>Multicrustacea</taxon>
        <taxon>Malacostraca</taxon>
        <taxon>Eumalacostraca</taxon>
        <taxon>Peracarida</taxon>
        <taxon>Amphipoda</taxon>
        <taxon>Amphilochidea</taxon>
        <taxon>Lysianassida</taxon>
        <taxon>Lysianassidira</taxon>
        <taxon>Lysianassoidea</taxon>
        <taxon>Lysianassidae</taxon>
        <taxon>Hirondellea</taxon>
    </lineage>
</organism>
<evidence type="ECO:0000256" key="5">
    <source>
        <dbReference type="ARBA" id="ARBA00023136"/>
    </source>
</evidence>